<dbReference type="PROSITE" id="PS50293">
    <property type="entry name" value="TPR_REGION"/>
    <property type="match status" value="1"/>
</dbReference>
<keyword evidence="4" id="KW-0328">Glycosyltransferase</keyword>
<dbReference type="Pfam" id="PF05879">
    <property type="entry name" value="RHD3_GTPase"/>
    <property type="match status" value="1"/>
</dbReference>
<dbReference type="InterPro" id="IPR011706">
    <property type="entry name" value="Cu-oxidase_C"/>
</dbReference>
<reference evidence="4" key="1">
    <citation type="submission" date="2016-11" db="EMBL/GenBank/DDBJ databases">
        <title>The genome of Nicotiana attenuata.</title>
        <authorList>
            <person name="Xu S."/>
            <person name="Brockmoeller T."/>
            <person name="Gaquerel E."/>
            <person name="Navarro A."/>
            <person name="Kuhl H."/>
            <person name="Gase K."/>
            <person name="Ling Z."/>
            <person name="Zhou W."/>
            <person name="Kreitzer C."/>
            <person name="Stanke M."/>
            <person name="Tang H."/>
            <person name="Lyons E."/>
            <person name="Pandey P."/>
            <person name="Pandey S.P."/>
            <person name="Timmermann B."/>
            <person name="Baldwin I.T."/>
        </authorList>
    </citation>
    <scope>NUCLEOTIDE SEQUENCE [LARGE SCALE GENOMIC DNA]</scope>
    <source>
        <strain evidence="4">UT</strain>
    </source>
</reference>
<dbReference type="Gene3D" id="1.25.40.10">
    <property type="entry name" value="Tetratricopeptide repeat domain"/>
    <property type="match status" value="1"/>
</dbReference>
<keyword evidence="5" id="KW-1185">Reference proteome</keyword>
<dbReference type="SUPFAM" id="SSF49503">
    <property type="entry name" value="Cupredoxins"/>
    <property type="match status" value="1"/>
</dbReference>
<dbReference type="SUPFAM" id="SSF48452">
    <property type="entry name" value="TPR-like"/>
    <property type="match status" value="1"/>
</dbReference>
<dbReference type="GO" id="GO:0016491">
    <property type="term" value="F:oxidoreductase activity"/>
    <property type="evidence" value="ECO:0007669"/>
    <property type="project" value="InterPro"/>
</dbReference>
<gene>
    <name evidence="4" type="primary">SEC_2</name>
    <name evidence="4" type="ORF">A4A49_65919</name>
</gene>
<feature type="domain" description="Plastocyanin-like" evidence="3">
    <location>
        <begin position="372"/>
        <end position="436"/>
    </location>
</feature>
<comment type="similarity">
    <text evidence="1">Belongs to the multicopper oxidase family.</text>
</comment>
<evidence type="ECO:0000313" key="5">
    <source>
        <dbReference type="Proteomes" id="UP000187609"/>
    </source>
</evidence>
<dbReference type="GO" id="GO:0016757">
    <property type="term" value="F:glycosyltransferase activity"/>
    <property type="evidence" value="ECO:0007669"/>
    <property type="project" value="UniProtKB-KW"/>
</dbReference>
<dbReference type="Proteomes" id="UP000187609">
    <property type="component" value="Unassembled WGS sequence"/>
</dbReference>
<dbReference type="InterPro" id="IPR008972">
    <property type="entry name" value="Cupredoxin"/>
</dbReference>
<dbReference type="PANTHER" id="PTHR45786">
    <property type="entry name" value="DNA BINDING PROTEIN-LIKE"/>
    <property type="match status" value="1"/>
</dbReference>
<dbReference type="Gene3D" id="2.60.40.420">
    <property type="entry name" value="Cupredoxins - blue copper proteins"/>
    <property type="match status" value="1"/>
</dbReference>
<evidence type="ECO:0000256" key="2">
    <source>
        <dbReference type="PROSITE-ProRule" id="PRU00339"/>
    </source>
</evidence>
<name>A0A314L463_NICAT</name>
<dbReference type="Pfam" id="PF07731">
    <property type="entry name" value="Cu-oxidase_2"/>
    <property type="match status" value="1"/>
</dbReference>
<dbReference type="SMART" id="SM00028">
    <property type="entry name" value="TPR"/>
    <property type="match status" value="1"/>
</dbReference>
<dbReference type="Pfam" id="PF00515">
    <property type="entry name" value="TPR_1"/>
    <property type="match status" value="1"/>
</dbReference>
<dbReference type="AlphaFoldDB" id="A0A314L463"/>
<dbReference type="PANTHER" id="PTHR45786:SF66">
    <property type="entry name" value="HOOK MOTIF PROTEIN, PUTATIVE-RELATED"/>
    <property type="match status" value="1"/>
</dbReference>
<protein>
    <submittedName>
        <fullName evidence="4">Udp-n-acetylglucosamine--peptide n-acetylglucosaminyltransferase sec</fullName>
    </submittedName>
</protein>
<keyword evidence="2" id="KW-0802">TPR repeat</keyword>
<evidence type="ECO:0000313" key="4">
    <source>
        <dbReference type="EMBL" id="OIT35849.1"/>
    </source>
</evidence>
<keyword evidence="4" id="KW-0808">Transferase</keyword>
<dbReference type="Gramene" id="OIT35849">
    <property type="protein sequence ID" value="OIT35849"/>
    <property type="gene ID" value="A4A49_65919"/>
</dbReference>
<dbReference type="PROSITE" id="PS50005">
    <property type="entry name" value="TPR"/>
    <property type="match status" value="1"/>
</dbReference>
<dbReference type="InterPro" id="IPR011990">
    <property type="entry name" value="TPR-like_helical_dom_sf"/>
</dbReference>
<dbReference type="InterPro" id="IPR019734">
    <property type="entry name" value="TPR_rpt"/>
</dbReference>
<comment type="caution">
    <text evidence="4">The sequence shown here is derived from an EMBL/GenBank/DDBJ whole genome shotgun (WGS) entry which is preliminary data.</text>
</comment>
<organism evidence="4 5">
    <name type="scientific">Nicotiana attenuata</name>
    <name type="common">Coyote tobacco</name>
    <dbReference type="NCBI Taxonomy" id="49451"/>
    <lineage>
        <taxon>Eukaryota</taxon>
        <taxon>Viridiplantae</taxon>
        <taxon>Streptophyta</taxon>
        <taxon>Embryophyta</taxon>
        <taxon>Tracheophyta</taxon>
        <taxon>Spermatophyta</taxon>
        <taxon>Magnoliopsida</taxon>
        <taxon>eudicotyledons</taxon>
        <taxon>Gunneridae</taxon>
        <taxon>Pentapetalae</taxon>
        <taxon>asterids</taxon>
        <taxon>lamiids</taxon>
        <taxon>Solanales</taxon>
        <taxon>Solanaceae</taxon>
        <taxon>Nicotianoideae</taxon>
        <taxon>Nicotianeae</taxon>
        <taxon>Nicotiana</taxon>
    </lineage>
</organism>
<accession>A0A314L463</accession>
<dbReference type="SMR" id="A0A314L463"/>
<evidence type="ECO:0000256" key="1">
    <source>
        <dbReference type="ARBA" id="ARBA00010609"/>
    </source>
</evidence>
<proteinExistence type="inferred from homology"/>
<dbReference type="GO" id="GO:0005507">
    <property type="term" value="F:copper ion binding"/>
    <property type="evidence" value="ECO:0007669"/>
    <property type="project" value="InterPro"/>
</dbReference>
<sequence>MKIGSLLPPEGSSPKFAQLYIYDTENEVKNRIHAISRGELNNQLHAEIVNDLKQMLDENNVLAKSFRMVRDQFQADGTSNVRLRLIGKRGSDGRRYNLPTVSEVAALIVGDFEQTRCDRDIIVESQSGQLQRINELNAAYLGLQYPLLFPYGEDGYREDIPLNDIDDSTGGRKCVSTQEGMMVEMTTTIDEDGYPIYRRRDDGRTAKRVEAELTDEELKSCCLQKLESFLKGCGRSFQDFPTMPRPVYNTEEVDNSNRLIRDELRYNKRALAEEHQELVKNLTDEQRWCHDIGLEQAANNPLLKTVFQVMMQRPCKTTLMFVIRDKTRLVCVGLSWKKKAVKRNNFCAPQPAVVATFFIPINWSLIMGVMGPDYKPFVQIVFQNTDNIMQSWHLDGYSFFVVGMDEGRWSPASKTQYNLIDAVSRCTTQVDAHSNLGNQMKAHVLVEEEAIKLKQNFTDAYLNMGNVYKALGMPQEAIMCYQRALLVRPDYAMAFVDALY</sequence>
<evidence type="ECO:0000259" key="3">
    <source>
        <dbReference type="Pfam" id="PF07731"/>
    </source>
</evidence>
<feature type="repeat" description="TPR" evidence="2">
    <location>
        <begin position="458"/>
        <end position="491"/>
    </location>
</feature>
<dbReference type="EMBL" id="MJEQ01000506">
    <property type="protein sequence ID" value="OIT35849.1"/>
    <property type="molecule type" value="Genomic_DNA"/>
</dbReference>